<dbReference type="SUPFAM" id="SSF109604">
    <property type="entry name" value="HD-domain/PDEase-like"/>
    <property type="match status" value="1"/>
</dbReference>
<keyword evidence="10" id="KW-1185">Reference proteome</keyword>
<protein>
    <recommendedName>
        <fullName evidence="5 6">Ribonuclease Y</fullName>
        <shortName evidence="5">RNase Y</shortName>
        <ecNumber evidence="5 6">3.1.-.-</ecNumber>
    </recommendedName>
</protein>
<dbReference type="InterPro" id="IPR004088">
    <property type="entry name" value="KH_dom_type_1"/>
</dbReference>
<evidence type="ECO:0000256" key="4">
    <source>
        <dbReference type="ARBA" id="ARBA00022884"/>
    </source>
</evidence>
<dbReference type="SUPFAM" id="SSF54791">
    <property type="entry name" value="Eukaryotic type KH-domain (KH-domain type I)"/>
    <property type="match status" value="1"/>
</dbReference>
<dbReference type="Gene3D" id="1.10.3210.10">
    <property type="entry name" value="Hypothetical protein af1432"/>
    <property type="match status" value="1"/>
</dbReference>
<comment type="similarity">
    <text evidence="5">Belongs to the RNase Y family.</text>
</comment>
<dbReference type="RefSeq" id="WP_318751452.1">
    <property type="nucleotide sequence ID" value="NZ_CP132508.1"/>
</dbReference>
<keyword evidence="1 5" id="KW-0540">Nuclease</keyword>
<dbReference type="EC" id="3.1.-.-" evidence="5 6"/>
<comment type="subcellular location">
    <subcellularLocation>
        <location evidence="5">Cell membrane</location>
        <topology evidence="5">Single-pass membrane protein</topology>
    </subcellularLocation>
</comment>
<dbReference type="Proteomes" id="UP001304683">
    <property type="component" value="Chromosome"/>
</dbReference>
<evidence type="ECO:0000313" key="9">
    <source>
        <dbReference type="EMBL" id="WPD20046.1"/>
    </source>
</evidence>
<dbReference type="EMBL" id="CP132508">
    <property type="protein sequence ID" value="WPD20046.1"/>
    <property type="molecule type" value="Genomic_DNA"/>
</dbReference>
<dbReference type="SMART" id="SM00471">
    <property type="entry name" value="HDc"/>
    <property type="match status" value="1"/>
</dbReference>
<reference evidence="9 10" key="1">
    <citation type="submission" date="2023-08" db="EMBL/GenBank/DDBJ databases">
        <title>Genome sequence of Thermaerobacter compostii strain Ins1, a spore-forming filamentous bacterium isolated from a deep geothermal reservoir.</title>
        <authorList>
            <person name="Bregnard D."/>
            <person name="Gonzalez D."/>
            <person name="Junier P."/>
        </authorList>
    </citation>
    <scope>NUCLEOTIDE SEQUENCE [LARGE SCALE GENOMIC DNA]</scope>
    <source>
        <strain evidence="9 10">Ins1</strain>
    </source>
</reference>
<dbReference type="NCBIfam" id="TIGR03319">
    <property type="entry name" value="RNase_Y"/>
    <property type="match status" value="1"/>
</dbReference>
<dbReference type="InterPro" id="IPR017705">
    <property type="entry name" value="Ribonuclease_Y"/>
</dbReference>
<dbReference type="InterPro" id="IPR003607">
    <property type="entry name" value="HD/PDEase_dom"/>
</dbReference>
<sequence length="515" mass="59018">MVVPTGVFVLILLATLVIAGLAGYLVRKVVAESRIGSAEALARQLIEEGRKEGEARKREALLEAKEEVHRLRTDFERESRERRQELQQLERRLLQREEALERRARQLDEREELMRARERDLDRAEELVEELRLRQMTELERTAGMSRDEARELLMSQVREEMRHDLAVMIRQMEEEARAEADRRAREIIANAVQRLAAEYVPELTVSVVELPGDEMKGRIIGREGRNIRHFEALTGVDLIIDDTPEAVVISCFDPIRREIARMTLEKLIADGRIHPAKIEEMYAKAVEEMEERIRQEGERACYEVGVHNLHPELVKLLGRLAFRTSYGQNILQHSIEVAHLCALMAYELGADVNVARRAGLLHDIGKALDHEMEGTHLTIGMEILQKYHESEEVIHAMSCHHGDFEAKTIEAVIVTAADALSAARPGARRETLEAYIRRLRQLEEIASSFPGVAKAYAIQAGREVRIMVHPDQVDDAEAYLLARQIAKRIERELQYPGQIKVTLIRETRVTEYAR</sequence>
<name>A0ABZ0QRM9_9FIRM</name>
<evidence type="ECO:0000256" key="5">
    <source>
        <dbReference type="HAMAP-Rule" id="MF_00335"/>
    </source>
</evidence>
<evidence type="ECO:0000259" key="8">
    <source>
        <dbReference type="PROSITE" id="PS51831"/>
    </source>
</evidence>
<gene>
    <name evidence="5 9" type="primary">rny</name>
    <name evidence="9" type="ORF">Q5761_05245</name>
</gene>
<dbReference type="CDD" id="cd22431">
    <property type="entry name" value="KH-I_RNaseY"/>
    <property type="match status" value="1"/>
</dbReference>
<evidence type="ECO:0000256" key="6">
    <source>
        <dbReference type="NCBIfam" id="TIGR03319"/>
    </source>
</evidence>
<dbReference type="Pfam" id="PF00013">
    <property type="entry name" value="KH_1"/>
    <property type="match status" value="1"/>
</dbReference>
<dbReference type="InterPro" id="IPR036612">
    <property type="entry name" value="KH_dom_type_1_sf"/>
</dbReference>
<dbReference type="Pfam" id="PF12072">
    <property type="entry name" value="RNase_Y_N"/>
    <property type="match status" value="1"/>
</dbReference>
<keyword evidence="7" id="KW-0175">Coiled coil</keyword>
<keyword evidence="5" id="KW-1003">Cell membrane</keyword>
<dbReference type="InterPro" id="IPR004087">
    <property type="entry name" value="KH_dom"/>
</dbReference>
<dbReference type="InterPro" id="IPR006674">
    <property type="entry name" value="HD_domain"/>
</dbReference>
<feature type="coiled-coil region" evidence="7">
    <location>
        <begin position="61"/>
        <end position="141"/>
    </location>
</feature>
<keyword evidence="2 5" id="KW-0255">Endonuclease</keyword>
<keyword evidence="3 5" id="KW-0378">Hydrolase</keyword>
<dbReference type="Gene3D" id="3.30.1370.10">
    <property type="entry name" value="K Homology domain, type 1"/>
    <property type="match status" value="1"/>
</dbReference>
<keyword evidence="4 5" id="KW-0694">RNA-binding</keyword>
<dbReference type="PANTHER" id="PTHR12826">
    <property type="entry name" value="RIBONUCLEASE Y"/>
    <property type="match status" value="1"/>
</dbReference>
<organism evidence="9 10">
    <name type="scientific">Thermaerobacter composti</name>
    <dbReference type="NCBI Taxonomy" id="554949"/>
    <lineage>
        <taxon>Bacteria</taxon>
        <taxon>Bacillati</taxon>
        <taxon>Bacillota</taxon>
        <taxon>Clostridia</taxon>
        <taxon>Eubacteriales</taxon>
        <taxon>Clostridiales Family XVII. Incertae Sedis</taxon>
        <taxon>Thermaerobacter</taxon>
    </lineage>
</organism>
<evidence type="ECO:0000313" key="10">
    <source>
        <dbReference type="Proteomes" id="UP001304683"/>
    </source>
</evidence>
<dbReference type="SMART" id="SM00322">
    <property type="entry name" value="KH"/>
    <property type="match status" value="1"/>
</dbReference>
<keyword evidence="5" id="KW-0812">Transmembrane</keyword>
<dbReference type="PANTHER" id="PTHR12826:SF15">
    <property type="entry name" value="RIBONUCLEASE Y"/>
    <property type="match status" value="1"/>
</dbReference>
<dbReference type="Pfam" id="PF01966">
    <property type="entry name" value="HD"/>
    <property type="match status" value="1"/>
</dbReference>
<dbReference type="NCBIfam" id="TIGR00277">
    <property type="entry name" value="HDIG"/>
    <property type="match status" value="1"/>
</dbReference>
<proteinExistence type="inferred from homology"/>
<dbReference type="HAMAP" id="MF_00335">
    <property type="entry name" value="RNase_Y"/>
    <property type="match status" value="1"/>
</dbReference>
<evidence type="ECO:0000256" key="1">
    <source>
        <dbReference type="ARBA" id="ARBA00022722"/>
    </source>
</evidence>
<evidence type="ECO:0000256" key="2">
    <source>
        <dbReference type="ARBA" id="ARBA00022759"/>
    </source>
</evidence>
<keyword evidence="5" id="KW-1133">Transmembrane helix</keyword>
<feature type="domain" description="HD" evidence="8">
    <location>
        <begin position="331"/>
        <end position="424"/>
    </location>
</feature>
<dbReference type="InterPro" id="IPR022711">
    <property type="entry name" value="RNase_Y_N"/>
</dbReference>
<keyword evidence="5" id="KW-0472">Membrane</keyword>
<evidence type="ECO:0000256" key="7">
    <source>
        <dbReference type="SAM" id="Coils"/>
    </source>
</evidence>
<dbReference type="CDD" id="cd00077">
    <property type="entry name" value="HDc"/>
    <property type="match status" value="1"/>
</dbReference>
<evidence type="ECO:0000256" key="3">
    <source>
        <dbReference type="ARBA" id="ARBA00022801"/>
    </source>
</evidence>
<dbReference type="InterPro" id="IPR006675">
    <property type="entry name" value="HDIG_dom"/>
</dbReference>
<feature type="transmembrane region" description="Helical" evidence="5">
    <location>
        <begin position="6"/>
        <end position="26"/>
    </location>
</feature>
<dbReference type="PROSITE" id="PS51831">
    <property type="entry name" value="HD"/>
    <property type="match status" value="1"/>
</dbReference>
<comment type="function">
    <text evidence="5">Endoribonuclease that initiates mRNA decay.</text>
</comment>
<accession>A0ABZ0QRM9</accession>